<reference evidence="1 2" key="1">
    <citation type="submission" date="2014-05" db="EMBL/GenBank/DDBJ databases">
        <authorList>
            <person name="Daugherty S.C."/>
            <person name="Tallon L.J."/>
            <person name="Sadzewicz L."/>
            <person name="Kilian M."/>
            <person name="Tettelin H."/>
        </authorList>
    </citation>
    <scope>NUCLEOTIDE SEQUENCE [LARGE SCALE GENOMIC DNA]</scope>
    <source>
        <strain evidence="1 2">SK642</strain>
    </source>
</reference>
<gene>
    <name evidence="1" type="ORF">SK642_1162</name>
</gene>
<organism evidence="1 2">
    <name type="scientific">Streptococcus mitis</name>
    <dbReference type="NCBI Taxonomy" id="28037"/>
    <lineage>
        <taxon>Bacteria</taxon>
        <taxon>Bacillati</taxon>
        <taxon>Bacillota</taxon>
        <taxon>Bacilli</taxon>
        <taxon>Lactobacillales</taxon>
        <taxon>Streptococcaceae</taxon>
        <taxon>Streptococcus</taxon>
        <taxon>Streptococcus mitis group</taxon>
    </lineage>
</organism>
<dbReference type="EMBL" id="JPFW01000008">
    <property type="protein sequence ID" value="KEQ39905.1"/>
    <property type="molecule type" value="Genomic_DNA"/>
</dbReference>
<evidence type="ECO:0008006" key="3">
    <source>
        <dbReference type="Google" id="ProtNLM"/>
    </source>
</evidence>
<proteinExistence type="predicted"/>
<dbReference type="RefSeq" id="WP_033683817.1">
    <property type="nucleotide sequence ID" value="NZ_JPFW01000008.1"/>
</dbReference>
<evidence type="ECO:0000313" key="1">
    <source>
        <dbReference type="EMBL" id="KEQ39905.1"/>
    </source>
</evidence>
<protein>
    <recommendedName>
        <fullName evidence="3">GGDEF domain-containing protein</fullName>
    </recommendedName>
</protein>
<comment type="caution">
    <text evidence="1">The sequence shown here is derived from an EMBL/GenBank/DDBJ whole genome shotgun (WGS) entry which is preliminary data.</text>
</comment>
<accession>A0A081QAD2</accession>
<dbReference type="Proteomes" id="UP000028030">
    <property type="component" value="Unassembled WGS sequence"/>
</dbReference>
<evidence type="ECO:0000313" key="2">
    <source>
        <dbReference type="Proteomes" id="UP000028030"/>
    </source>
</evidence>
<dbReference type="AlphaFoldDB" id="A0A081QAD2"/>
<dbReference type="PATRIC" id="fig|28037.97.peg.1101"/>
<sequence>MILFNNSDSNPFIDTSTDDIFFGNATYKNIFKDSFIKEEILINVSNKLLINIISSSKTDTDLDTYIGAFNYHCDDYMEFFMDFKRLIINNTLHTNFLFEYILSSKENYQIFISSFNNFIDINSDKLLEFYEEKIRKEILKESKGSNDSIFARLNNNFFIEVFSSEQFLNLLDRILNIDNFISFISKAKQAVNEVTTYTSSSICMYYDKDKLDKDIEILKKFYNDNQNKKLKI</sequence>
<name>A0A081QAD2_STRMT</name>